<keyword evidence="2" id="KW-1185">Reference proteome</keyword>
<dbReference type="EMBL" id="CP077095">
    <property type="protein sequence ID" value="QXI37285.1"/>
    <property type="molecule type" value="Genomic_DNA"/>
</dbReference>
<evidence type="ECO:0000313" key="2">
    <source>
        <dbReference type="Proteomes" id="UP000633418"/>
    </source>
</evidence>
<reference evidence="1 2" key="1">
    <citation type="journal article" date="2020" name="Microorganisms">
        <title>Reliable Identification of Environmental Pseudomonas Isolates Using the rpoD Gene.</title>
        <authorList>
            <consortium name="The Broad Institute Genome Sequencing Platform"/>
            <person name="Girard L."/>
            <person name="Lood C."/>
            <person name="Rokni-Zadeh H."/>
            <person name="van Noort V."/>
            <person name="Lavigne R."/>
            <person name="De Mot R."/>
        </authorList>
    </citation>
    <scope>NUCLEOTIDE SEQUENCE [LARGE SCALE GENOMIC DNA]</scope>
    <source>
        <strain evidence="1 2">RW9S1A</strain>
    </source>
</reference>
<dbReference type="GO" id="GO:0016874">
    <property type="term" value="F:ligase activity"/>
    <property type="evidence" value="ECO:0007669"/>
    <property type="project" value="UniProtKB-KW"/>
</dbReference>
<keyword evidence="1" id="KW-0436">Ligase</keyword>
<name>A0A9E6TWU9_9PSED</name>
<dbReference type="RefSeq" id="WP_186662396.1">
    <property type="nucleotide sequence ID" value="NZ_CP077095.1"/>
</dbReference>
<dbReference type="InterPro" id="IPR042099">
    <property type="entry name" value="ANL_N_sf"/>
</dbReference>
<organism evidence="1 2">
    <name type="scientific">Pseudomonas xantholysinigenes</name>
    <dbReference type="NCBI Taxonomy" id="2745490"/>
    <lineage>
        <taxon>Bacteria</taxon>
        <taxon>Pseudomonadati</taxon>
        <taxon>Pseudomonadota</taxon>
        <taxon>Gammaproteobacteria</taxon>
        <taxon>Pseudomonadales</taxon>
        <taxon>Pseudomonadaceae</taxon>
        <taxon>Pseudomonas</taxon>
    </lineage>
</organism>
<evidence type="ECO:0000313" key="1">
    <source>
        <dbReference type="EMBL" id="QXI37285.1"/>
    </source>
</evidence>
<sequence>MNANTRLDVIAFEQRPLTQPQRDTLETCSLEQLRDVQLRRLRWSLKHAWRNVPWYRQQFEAMGLHPEQFQQLEDLARFPFIGNAELHHHYPFSLFAVSPRQVVRLQACHDGSARSPLIGYTRNDQEVWATLVARSLRVAGAHAGDRLYALGSLDGASAGLQLGAERLHCALIPLAAREAYEQVRLLCDFQPQILVASPAQLLALAPELERQGVSLPGLSLRTVLLGPQPCSTSLRHELERRLGVQTLALYGVSALMDPGIGMECLESGDGITLWEDHFYPEIIDPDSGTPLPDGQFGEVVLTTLSREALPMIRYRTGEIGRLLPGTSHSMRRLERLAGPEAKPLRQSA</sequence>
<dbReference type="PANTHER" id="PTHR43845:SF1">
    <property type="entry name" value="BLR5969 PROTEIN"/>
    <property type="match status" value="1"/>
</dbReference>
<accession>A0A9E6TWU9</accession>
<dbReference type="Gene3D" id="3.40.50.12780">
    <property type="entry name" value="N-terminal domain of ligase-like"/>
    <property type="match status" value="1"/>
</dbReference>
<dbReference type="SUPFAM" id="SSF56801">
    <property type="entry name" value="Acetyl-CoA synthetase-like"/>
    <property type="match status" value="1"/>
</dbReference>
<proteinExistence type="predicted"/>
<gene>
    <name evidence="1" type="ORF">HU772_018320</name>
</gene>
<dbReference type="PANTHER" id="PTHR43845">
    <property type="entry name" value="BLR5969 PROTEIN"/>
    <property type="match status" value="1"/>
</dbReference>
<reference evidence="1 2" key="2">
    <citation type="journal article" date="2021" name="Microorganisms">
        <title>The Ever-Expanding Pseudomonas Genus: Description of 43 New Species and Partition of the Pseudomonas putida Group.</title>
        <authorList>
            <person name="Girard L."/>
            <person name="Lood C."/>
            <person name="Hofte M."/>
            <person name="Vandamme P."/>
            <person name="Rokni-Zadeh H."/>
            <person name="van Noort V."/>
            <person name="Lavigne R."/>
            <person name="De Mot R."/>
        </authorList>
    </citation>
    <scope>NUCLEOTIDE SEQUENCE [LARGE SCALE GENOMIC DNA]</scope>
    <source>
        <strain evidence="1 2">RW9S1A</strain>
    </source>
</reference>
<dbReference type="Proteomes" id="UP000633418">
    <property type="component" value="Chromosome"/>
</dbReference>
<protein>
    <submittedName>
        <fullName evidence="1">Phenylacetate--CoA ligase</fullName>
    </submittedName>
</protein>
<dbReference type="AlphaFoldDB" id="A0A9E6TWU9"/>
<dbReference type="KEGG" id="pxn:HU772_018320"/>